<dbReference type="AlphaFoldDB" id="A0A553HXI8"/>
<protein>
    <submittedName>
        <fullName evidence="1">Uncharacterized protein</fullName>
    </submittedName>
</protein>
<dbReference type="STRING" id="2512241.A0A553HXI8"/>
<organism evidence="1 2">
    <name type="scientific">Xylaria flabelliformis</name>
    <dbReference type="NCBI Taxonomy" id="2512241"/>
    <lineage>
        <taxon>Eukaryota</taxon>
        <taxon>Fungi</taxon>
        <taxon>Dikarya</taxon>
        <taxon>Ascomycota</taxon>
        <taxon>Pezizomycotina</taxon>
        <taxon>Sordariomycetes</taxon>
        <taxon>Xylariomycetidae</taxon>
        <taxon>Xylariales</taxon>
        <taxon>Xylariaceae</taxon>
        <taxon>Xylaria</taxon>
    </lineage>
</organism>
<reference evidence="2" key="1">
    <citation type="submission" date="2019-06" db="EMBL/GenBank/DDBJ databases">
        <title>Draft genome sequence of the griseofulvin-producing fungus Xylaria cubensis strain G536.</title>
        <authorList>
            <person name="Mead M.E."/>
            <person name="Raja H.A."/>
            <person name="Steenwyk J.L."/>
            <person name="Knowles S.L."/>
            <person name="Oberlies N.H."/>
            <person name="Rokas A."/>
        </authorList>
    </citation>
    <scope>NUCLEOTIDE SEQUENCE [LARGE SCALE GENOMIC DNA]</scope>
    <source>
        <strain evidence="2">G536</strain>
    </source>
</reference>
<dbReference type="SUPFAM" id="SSF48264">
    <property type="entry name" value="Cytochrome P450"/>
    <property type="match status" value="1"/>
</dbReference>
<dbReference type="Gene3D" id="1.10.630.10">
    <property type="entry name" value="Cytochrome P450"/>
    <property type="match status" value="1"/>
</dbReference>
<sequence length="208" mass="22962">MLSAGQRTLGLSLGALGLARQSLSLNSYLIGYEFGLPAEALSLYDKDDSGGGHILYSGSSVETHDRFDYTYLKACVSKKKGSHPFGTGLGRVLLAVKAWQQHARDHCEESSGFGAIWAARKSITAASWTIFEVYREPKLLASLRAEVDACAVKSADRLIRLPNLQAIYAETLRLRTHFYIIRIADRVDMNIRDCIIPKRRVVVTSTAV</sequence>
<comment type="caution">
    <text evidence="1">The sequence shown here is derived from an EMBL/GenBank/DDBJ whole genome shotgun (WGS) entry which is preliminary data.</text>
</comment>
<proteinExistence type="predicted"/>
<name>A0A553HXI8_9PEZI</name>
<gene>
    <name evidence="1" type="ORF">FHL15_006339</name>
</gene>
<accession>A0A553HXI8</accession>
<keyword evidence="2" id="KW-1185">Reference proteome</keyword>
<dbReference type="OrthoDB" id="3366823at2759"/>
<dbReference type="EMBL" id="VFLP01000034">
    <property type="protein sequence ID" value="TRX92665.1"/>
    <property type="molecule type" value="Genomic_DNA"/>
</dbReference>
<evidence type="ECO:0000313" key="2">
    <source>
        <dbReference type="Proteomes" id="UP000319160"/>
    </source>
</evidence>
<dbReference type="InterPro" id="IPR001128">
    <property type="entry name" value="Cyt_P450"/>
</dbReference>
<dbReference type="GO" id="GO:0020037">
    <property type="term" value="F:heme binding"/>
    <property type="evidence" value="ECO:0007669"/>
    <property type="project" value="InterPro"/>
</dbReference>
<dbReference type="Proteomes" id="UP000319160">
    <property type="component" value="Unassembled WGS sequence"/>
</dbReference>
<evidence type="ECO:0000313" key="1">
    <source>
        <dbReference type="EMBL" id="TRX92665.1"/>
    </source>
</evidence>
<dbReference type="GO" id="GO:0004497">
    <property type="term" value="F:monooxygenase activity"/>
    <property type="evidence" value="ECO:0007669"/>
    <property type="project" value="InterPro"/>
</dbReference>
<dbReference type="InterPro" id="IPR036396">
    <property type="entry name" value="Cyt_P450_sf"/>
</dbReference>
<dbReference type="Pfam" id="PF00067">
    <property type="entry name" value="p450"/>
    <property type="match status" value="1"/>
</dbReference>
<dbReference type="GO" id="GO:0005506">
    <property type="term" value="F:iron ion binding"/>
    <property type="evidence" value="ECO:0007669"/>
    <property type="project" value="InterPro"/>
</dbReference>
<dbReference type="GO" id="GO:0016705">
    <property type="term" value="F:oxidoreductase activity, acting on paired donors, with incorporation or reduction of molecular oxygen"/>
    <property type="evidence" value="ECO:0007669"/>
    <property type="project" value="InterPro"/>
</dbReference>